<dbReference type="EMBL" id="CP054143">
    <property type="protein sequence ID" value="QKJ66155.1"/>
    <property type="molecule type" value="Genomic_DNA"/>
</dbReference>
<dbReference type="RefSeq" id="WP_173532659.1">
    <property type="nucleotide sequence ID" value="NZ_CP054143.1"/>
</dbReference>
<reference evidence="2 3" key="1">
    <citation type="submission" date="2020-05" db="EMBL/GenBank/DDBJ databases">
        <title>Complete genome sequence of Deefgea sp. D17.</title>
        <authorList>
            <person name="Bae J.-W."/>
            <person name="Han J.E."/>
        </authorList>
    </citation>
    <scope>NUCLEOTIDE SEQUENCE [LARGE SCALE GENOMIC DNA]</scope>
    <source>
        <strain evidence="2 3">D17</strain>
    </source>
</reference>
<dbReference type="KEGG" id="dee:HQN60_05175"/>
<evidence type="ECO:0000313" key="2">
    <source>
        <dbReference type="EMBL" id="QKJ66155.1"/>
    </source>
</evidence>
<protein>
    <submittedName>
        <fullName evidence="2">Uncharacterized protein</fullName>
    </submittedName>
</protein>
<organism evidence="2 3">
    <name type="scientific">Deefgea piscis</name>
    <dbReference type="NCBI Taxonomy" id="2739061"/>
    <lineage>
        <taxon>Bacteria</taxon>
        <taxon>Pseudomonadati</taxon>
        <taxon>Pseudomonadota</taxon>
        <taxon>Betaproteobacteria</taxon>
        <taxon>Neisseriales</taxon>
        <taxon>Chitinibacteraceae</taxon>
        <taxon>Deefgea</taxon>
    </lineage>
</organism>
<keyword evidence="1" id="KW-0472">Membrane</keyword>
<sequence length="170" mass="18692">MEAGVMGDAIVVQRGVSAPAWWITGVALFAAGIWGLPLIESTQFENHFFGLFYYSILAGIVLFWALPSEQRFENGQFERRFCLLGLLVLWKKTTPLSAFSEIHFEQDPNLFRKDTVWVILSGTGDEGERFAFANFSATASNMAKAQALAEALSQATGLPIKTHESAGLAE</sequence>
<accession>A0A6M8SLW0</accession>
<feature type="transmembrane region" description="Helical" evidence="1">
    <location>
        <begin position="20"/>
        <end position="39"/>
    </location>
</feature>
<evidence type="ECO:0000313" key="3">
    <source>
        <dbReference type="Proteomes" id="UP000504844"/>
    </source>
</evidence>
<feature type="transmembrane region" description="Helical" evidence="1">
    <location>
        <begin position="51"/>
        <end position="67"/>
    </location>
</feature>
<keyword evidence="1" id="KW-1133">Transmembrane helix</keyword>
<name>A0A6M8SLW0_9NEIS</name>
<evidence type="ECO:0000256" key="1">
    <source>
        <dbReference type="SAM" id="Phobius"/>
    </source>
</evidence>
<dbReference type="Proteomes" id="UP000504844">
    <property type="component" value="Chromosome"/>
</dbReference>
<dbReference type="AlphaFoldDB" id="A0A6M8SLW0"/>
<gene>
    <name evidence="2" type="ORF">HQN60_05175</name>
</gene>
<proteinExistence type="predicted"/>
<keyword evidence="1" id="KW-0812">Transmembrane</keyword>
<keyword evidence="3" id="KW-1185">Reference proteome</keyword>